<keyword evidence="3" id="KW-1185">Reference proteome</keyword>
<dbReference type="Proteomes" id="UP000076798">
    <property type="component" value="Unassembled WGS sequence"/>
</dbReference>
<accession>A0A166A578</accession>
<name>A0A166A578_9AGAM</name>
<evidence type="ECO:0000313" key="3">
    <source>
        <dbReference type="Proteomes" id="UP000076798"/>
    </source>
</evidence>
<reference evidence="2 3" key="1">
    <citation type="journal article" date="2016" name="Mol. Biol. Evol.">
        <title>Comparative Genomics of Early-Diverging Mushroom-Forming Fungi Provides Insights into the Origins of Lignocellulose Decay Capabilities.</title>
        <authorList>
            <person name="Nagy L.G."/>
            <person name="Riley R."/>
            <person name="Tritt A."/>
            <person name="Adam C."/>
            <person name="Daum C."/>
            <person name="Floudas D."/>
            <person name="Sun H."/>
            <person name="Yadav J.S."/>
            <person name="Pangilinan J."/>
            <person name="Larsson K.H."/>
            <person name="Matsuura K."/>
            <person name="Barry K."/>
            <person name="Labutti K."/>
            <person name="Kuo R."/>
            <person name="Ohm R.A."/>
            <person name="Bhattacharya S.S."/>
            <person name="Shirouzu T."/>
            <person name="Yoshinaga Y."/>
            <person name="Martin F.M."/>
            <person name="Grigoriev I.V."/>
            <person name="Hibbett D.S."/>
        </authorList>
    </citation>
    <scope>NUCLEOTIDE SEQUENCE [LARGE SCALE GENOMIC DNA]</scope>
    <source>
        <strain evidence="2 3">HHB10207 ss-3</strain>
    </source>
</reference>
<keyword evidence="1" id="KW-0472">Membrane</keyword>
<keyword evidence="1" id="KW-1133">Transmembrane helix</keyword>
<dbReference type="OrthoDB" id="6486656at2759"/>
<evidence type="ECO:0000313" key="2">
    <source>
        <dbReference type="EMBL" id="KZT34966.1"/>
    </source>
</evidence>
<dbReference type="EMBL" id="KV428158">
    <property type="protein sequence ID" value="KZT34966.1"/>
    <property type="molecule type" value="Genomic_DNA"/>
</dbReference>
<gene>
    <name evidence="2" type="ORF">SISSUDRAFT_220651</name>
</gene>
<feature type="transmembrane region" description="Helical" evidence="1">
    <location>
        <begin position="20"/>
        <end position="38"/>
    </location>
</feature>
<protein>
    <submittedName>
        <fullName evidence="2">Uncharacterized protein</fullName>
    </submittedName>
</protein>
<dbReference type="AlphaFoldDB" id="A0A166A578"/>
<organism evidence="2 3">
    <name type="scientific">Sistotremastrum suecicum HHB10207 ss-3</name>
    <dbReference type="NCBI Taxonomy" id="1314776"/>
    <lineage>
        <taxon>Eukaryota</taxon>
        <taxon>Fungi</taxon>
        <taxon>Dikarya</taxon>
        <taxon>Basidiomycota</taxon>
        <taxon>Agaricomycotina</taxon>
        <taxon>Agaricomycetes</taxon>
        <taxon>Sistotremastrales</taxon>
        <taxon>Sistotremastraceae</taxon>
        <taxon>Sistotremastrum</taxon>
    </lineage>
</organism>
<keyword evidence="1" id="KW-0812">Transmembrane</keyword>
<sequence length="102" mass="11838">MFRCPSNPDPRDLMTRKVKMFLRVPYLILSLVLANWTASQDVAVTDFVRGSLWMSISWTENTQKTAVYIDGLGNWVREDEVWSFECLRCSGKKGKKSETVDW</sequence>
<evidence type="ECO:0000256" key="1">
    <source>
        <dbReference type="SAM" id="Phobius"/>
    </source>
</evidence>
<proteinExistence type="predicted"/>